<comment type="caution">
    <text evidence="1">The sequence shown here is derived from an EMBL/GenBank/DDBJ whole genome shotgun (WGS) entry which is preliminary data.</text>
</comment>
<organism evidence="1 2">
    <name type="scientific">Actinobacteria bacterium BACL2 MAG-120820-bin50</name>
    <dbReference type="NCBI Taxonomy" id="1655570"/>
    <lineage>
        <taxon>Bacteria</taxon>
        <taxon>Bacillati</taxon>
        <taxon>Actinomycetota</taxon>
        <taxon>Actinomycetes</taxon>
        <taxon>Actinomycetes incertae sedis</taxon>
        <taxon>ac1 cluster</taxon>
    </lineage>
</organism>
<reference evidence="1 2" key="1">
    <citation type="submission" date="2015-10" db="EMBL/GenBank/DDBJ databases">
        <title>Metagenome-Assembled Genomes uncover a global brackish microbiome.</title>
        <authorList>
            <person name="Hugerth L.W."/>
            <person name="Larsson J."/>
            <person name="Alneberg J."/>
            <person name="Lindh M.V."/>
            <person name="Legrand C."/>
            <person name="Pinhassi J."/>
            <person name="Andersson A.F."/>
        </authorList>
    </citation>
    <scope>NUCLEOTIDE SEQUENCE [LARGE SCALE GENOMIC DNA]</scope>
    <source>
        <strain evidence="1">BACL2 MAG-120820-bin50</strain>
    </source>
</reference>
<name>A0A0R2QMJ5_9ACTN</name>
<protein>
    <submittedName>
        <fullName evidence="1">Uncharacterized protein</fullName>
    </submittedName>
</protein>
<gene>
    <name evidence="1" type="ORF">ABR62_00380</name>
</gene>
<accession>A0A0R2QMJ5</accession>
<evidence type="ECO:0000313" key="1">
    <source>
        <dbReference type="EMBL" id="KRO51583.1"/>
    </source>
</evidence>
<dbReference type="Proteomes" id="UP000053054">
    <property type="component" value="Unassembled WGS sequence"/>
</dbReference>
<proteinExistence type="predicted"/>
<evidence type="ECO:0000313" key="2">
    <source>
        <dbReference type="Proteomes" id="UP000053054"/>
    </source>
</evidence>
<dbReference type="EMBL" id="LIAU01000247">
    <property type="protein sequence ID" value="KRO51583.1"/>
    <property type="molecule type" value="Genomic_DNA"/>
</dbReference>
<sequence length="65" mass="7141">MINPIKVFETPNDLAKIGIAGIMSPKPTATRKEIEVNTATSLGRSLKGELNLIFNQAFLAISNWR</sequence>
<dbReference type="AlphaFoldDB" id="A0A0R2QMJ5"/>